<protein>
    <submittedName>
        <fullName evidence="1">Uncharacterized protein</fullName>
    </submittedName>
</protein>
<accession>A0A9D4KZ54</accession>
<sequence>MPIRLALYRVLAGYTVPRRAYTVLAGYTAPSRPACLYSRISQAIQSAAVYTVLAGYTVLAALQCLAGSIQSSQANQDHIST</sequence>
<proteinExistence type="predicted"/>
<reference evidence="1" key="1">
    <citation type="journal article" date="2019" name="bioRxiv">
        <title>The Genome of the Zebra Mussel, Dreissena polymorpha: A Resource for Invasive Species Research.</title>
        <authorList>
            <person name="McCartney M.A."/>
            <person name="Auch B."/>
            <person name="Kono T."/>
            <person name="Mallez S."/>
            <person name="Zhang Y."/>
            <person name="Obille A."/>
            <person name="Becker A."/>
            <person name="Abrahante J.E."/>
            <person name="Garbe J."/>
            <person name="Badalamenti J.P."/>
            <person name="Herman A."/>
            <person name="Mangelson H."/>
            <person name="Liachko I."/>
            <person name="Sullivan S."/>
            <person name="Sone E.D."/>
            <person name="Koren S."/>
            <person name="Silverstein K.A.T."/>
            <person name="Beckman K.B."/>
            <person name="Gohl D.M."/>
        </authorList>
    </citation>
    <scope>NUCLEOTIDE SEQUENCE</scope>
    <source>
        <strain evidence="1">Duluth1</strain>
        <tissue evidence="1">Whole animal</tissue>
    </source>
</reference>
<comment type="caution">
    <text evidence="1">The sequence shown here is derived from an EMBL/GenBank/DDBJ whole genome shotgun (WGS) entry which is preliminary data.</text>
</comment>
<dbReference type="AlphaFoldDB" id="A0A9D4KZ54"/>
<evidence type="ECO:0000313" key="2">
    <source>
        <dbReference type="Proteomes" id="UP000828390"/>
    </source>
</evidence>
<organism evidence="1 2">
    <name type="scientific">Dreissena polymorpha</name>
    <name type="common">Zebra mussel</name>
    <name type="synonym">Mytilus polymorpha</name>
    <dbReference type="NCBI Taxonomy" id="45954"/>
    <lineage>
        <taxon>Eukaryota</taxon>
        <taxon>Metazoa</taxon>
        <taxon>Spiralia</taxon>
        <taxon>Lophotrochozoa</taxon>
        <taxon>Mollusca</taxon>
        <taxon>Bivalvia</taxon>
        <taxon>Autobranchia</taxon>
        <taxon>Heteroconchia</taxon>
        <taxon>Euheterodonta</taxon>
        <taxon>Imparidentia</taxon>
        <taxon>Neoheterodontei</taxon>
        <taxon>Myida</taxon>
        <taxon>Dreissenoidea</taxon>
        <taxon>Dreissenidae</taxon>
        <taxon>Dreissena</taxon>
    </lineage>
</organism>
<reference evidence="1" key="2">
    <citation type="submission" date="2020-11" db="EMBL/GenBank/DDBJ databases">
        <authorList>
            <person name="McCartney M.A."/>
            <person name="Auch B."/>
            <person name="Kono T."/>
            <person name="Mallez S."/>
            <person name="Becker A."/>
            <person name="Gohl D.M."/>
            <person name="Silverstein K.A.T."/>
            <person name="Koren S."/>
            <person name="Bechman K.B."/>
            <person name="Herman A."/>
            <person name="Abrahante J.E."/>
            <person name="Garbe J."/>
        </authorList>
    </citation>
    <scope>NUCLEOTIDE SEQUENCE</scope>
    <source>
        <strain evidence="1">Duluth1</strain>
        <tissue evidence="1">Whole animal</tissue>
    </source>
</reference>
<name>A0A9D4KZ54_DREPO</name>
<keyword evidence="2" id="KW-1185">Reference proteome</keyword>
<evidence type="ECO:0000313" key="1">
    <source>
        <dbReference type="EMBL" id="KAH3848373.1"/>
    </source>
</evidence>
<gene>
    <name evidence="1" type="ORF">DPMN_090734</name>
</gene>
<dbReference type="EMBL" id="JAIWYP010000003">
    <property type="protein sequence ID" value="KAH3848373.1"/>
    <property type="molecule type" value="Genomic_DNA"/>
</dbReference>
<dbReference type="Proteomes" id="UP000828390">
    <property type="component" value="Unassembled WGS sequence"/>
</dbReference>